<feature type="region of interest" description="Disordered" evidence="2">
    <location>
        <begin position="300"/>
        <end position="414"/>
    </location>
</feature>
<evidence type="ECO:0000256" key="2">
    <source>
        <dbReference type="SAM" id="MobiDB-lite"/>
    </source>
</evidence>
<dbReference type="Proteomes" id="UP001642540">
    <property type="component" value="Unassembled WGS sequence"/>
</dbReference>
<keyword evidence="1" id="KW-0175">Coiled coil</keyword>
<name>A0ABP1QPF4_9HEXA</name>
<evidence type="ECO:0000313" key="4">
    <source>
        <dbReference type="Proteomes" id="UP001642540"/>
    </source>
</evidence>
<protein>
    <recommendedName>
        <fullName evidence="5">UBZ4-type domain-containing protein</fullName>
    </recommendedName>
</protein>
<comment type="caution">
    <text evidence="3">The sequence shown here is derived from an EMBL/GenBank/DDBJ whole genome shotgun (WGS) entry which is preliminary data.</text>
</comment>
<evidence type="ECO:0008006" key="5">
    <source>
        <dbReference type="Google" id="ProtNLM"/>
    </source>
</evidence>
<feature type="compositionally biased region" description="Low complexity" evidence="2">
    <location>
        <begin position="302"/>
        <end position="316"/>
    </location>
</feature>
<accession>A0ABP1QPF4</accession>
<feature type="compositionally biased region" description="Polar residues" evidence="2">
    <location>
        <begin position="398"/>
        <end position="411"/>
    </location>
</feature>
<proteinExistence type="predicted"/>
<gene>
    <name evidence="3" type="ORF">ODALV1_LOCUS13490</name>
</gene>
<keyword evidence="4" id="KW-1185">Reference proteome</keyword>
<feature type="coiled-coil region" evidence="1">
    <location>
        <begin position="87"/>
        <end position="121"/>
    </location>
</feature>
<feature type="compositionally biased region" description="Polar residues" evidence="2">
    <location>
        <begin position="328"/>
        <end position="342"/>
    </location>
</feature>
<evidence type="ECO:0000256" key="1">
    <source>
        <dbReference type="SAM" id="Coils"/>
    </source>
</evidence>
<sequence length="469" mass="52849">MDSNNNKALPRSHSGMDAQTVNRKQRKPSKKSQNVVCDREGRGQVPHQHQQHLENPFPLFNNRSLSMLSTMHHLNPHRKVAMSPEILREAEEQASSLRKAVKQLQEQLEKANREKARIHRFLSDLLYTLNARGYESVRDHEGTLVDLNKCKGDAYLDLKGRDLKQRVSVRRPGGQEIYLKAIIGNQERAIQSLVFKLDSIGRDMVLGNRLNVDDSCAISSQESAKIASLESEVLQLVNLIEGSCQKCPEIYQALRDQYYLSEGIECIDLSPRNPVIQNILKKCEQIAGEAQSRQLVEMLSISSSGQRPRSQQSSKSTKTRSGSKPKSASNIQRTPRPVSSENPPRPSNVENMKNIEYVRGGENRPSTYTTRGTETDVHLRRLNGQSKSDNNFHHSKETSANFPRSSSSTSGGEPLATYLTKSRVDHSSYEDNNLTVCPYCNRRFGIEESISEIKNHIEMHIFACDATLA</sequence>
<feature type="region of interest" description="Disordered" evidence="2">
    <location>
        <begin position="1"/>
        <end position="50"/>
    </location>
</feature>
<dbReference type="EMBL" id="CAXLJM020000041">
    <property type="protein sequence ID" value="CAL8109569.1"/>
    <property type="molecule type" value="Genomic_DNA"/>
</dbReference>
<reference evidence="3 4" key="1">
    <citation type="submission" date="2024-08" db="EMBL/GenBank/DDBJ databases">
        <authorList>
            <person name="Cucini C."/>
            <person name="Frati F."/>
        </authorList>
    </citation>
    <scope>NUCLEOTIDE SEQUENCE [LARGE SCALE GENOMIC DNA]</scope>
</reference>
<evidence type="ECO:0000313" key="3">
    <source>
        <dbReference type="EMBL" id="CAL8109569.1"/>
    </source>
</evidence>
<organism evidence="3 4">
    <name type="scientific">Orchesella dallaii</name>
    <dbReference type="NCBI Taxonomy" id="48710"/>
    <lineage>
        <taxon>Eukaryota</taxon>
        <taxon>Metazoa</taxon>
        <taxon>Ecdysozoa</taxon>
        <taxon>Arthropoda</taxon>
        <taxon>Hexapoda</taxon>
        <taxon>Collembola</taxon>
        <taxon>Entomobryomorpha</taxon>
        <taxon>Entomobryoidea</taxon>
        <taxon>Orchesellidae</taxon>
        <taxon>Orchesellinae</taxon>
        <taxon>Orchesella</taxon>
    </lineage>
</organism>